<dbReference type="InterPro" id="IPR011989">
    <property type="entry name" value="ARM-like"/>
</dbReference>
<dbReference type="Pfam" id="PF07539">
    <property type="entry name" value="UTP20_N"/>
    <property type="match status" value="1"/>
</dbReference>
<accession>A0AAV2IIC5</accession>
<dbReference type="EMBL" id="CAXITT010000857">
    <property type="protein sequence ID" value="CAL1546797.1"/>
    <property type="molecule type" value="Genomic_DNA"/>
</dbReference>
<gene>
    <name evidence="2" type="ORF">GSLYS_00020174001</name>
</gene>
<evidence type="ECO:0000313" key="3">
    <source>
        <dbReference type="Proteomes" id="UP001497497"/>
    </source>
</evidence>
<organism evidence="2 3">
    <name type="scientific">Lymnaea stagnalis</name>
    <name type="common">Great pond snail</name>
    <name type="synonym">Helix stagnalis</name>
    <dbReference type="NCBI Taxonomy" id="6523"/>
    <lineage>
        <taxon>Eukaryota</taxon>
        <taxon>Metazoa</taxon>
        <taxon>Spiralia</taxon>
        <taxon>Lophotrochozoa</taxon>
        <taxon>Mollusca</taxon>
        <taxon>Gastropoda</taxon>
        <taxon>Heterobranchia</taxon>
        <taxon>Euthyneura</taxon>
        <taxon>Panpulmonata</taxon>
        <taxon>Hygrophila</taxon>
        <taxon>Lymnaeoidea</taxon>
        <taxon>Lymnaeidae</taxon>
        <taxon>Lymnaea</taxon>
    </lineage>
</organism>
<evidence type="ECO:0000259" key="1">
    <source>
        <dbReference type="Pfam" id="PF07539"/>
    </source>
</evidence>
<proteinExistence type="predicted"/>
<dbReference type="InterPro" id="IPR016024">
    <property type="entry name" value="ARM-type_fold"/>
</dbReference>
<reference evidence="2 3" key="1">
    <citation type="submission" date="2024-04" db="EMBL/GenBank/DDBJ databases">
        <authorList>
            <consortium name="Genoscope - CEA"/>
            <person name="William W."/>
        </authorList>
    </citation>
    <scope>NUCLEOTIDE SEQUENCE [LARGE SCALE GENOMIC DNA]</scope>
</reference>
<dbReference type="PANTHER" id="PTHR17695:SF11">
    <property type="entry name" value="SMALL SUBUNIT PROCESSOME COMPONENT 20 HOMOLOG"/>
    <property type="match status" value="1"/>
</dbReference>
<dbReference type="Proteomes" id="UP001497497">
    <property type="component" value="Unassembled WGS sequence"/>
</dbReference>
<dbReference type="SUPFAM" id="SSF48371">
    <property type="entry name" value="ARM repeat"/>
    <property type="match status" value="1"/>
</dbReference>
<dbReference type="PANTHER" id="PTHR17695">
    <property type="entry name" value="SMALL SUBUNIT PROCESSOME COMPONENT 20 HOMOLOG"/>
    <property type="match status" value="1"/>
</dbReference>
<dbReference type="InterPro" id="IPR011430">
    <property type="entry name" value="UTP20_N"/>
</dbReference>
<dbReference type="AlphaFoldDB" id="A0AAV2IIC5"/>
<protein>
    <recommendedName>
        <fullName evidence="1">U3 small nucleolar RNA-associated protein 20 N-terminal domain-containing protein</fullName>
    </recommendedName>
</protein>
<comment type="caution">
    <text evidence="2">The sequence shown here is derived from an EMBL/GenBank/DDBJ whole genome shotgun (WGS) entry which is preliminary data.</text>
</comment>
<dbReference type="GO" id="GO:0030686">
    <property type="term" value="C:90S preribosome"/>
    <property type="evidence" value="ECO:0007669"/>
    <property type="project" value="TreeGrafter"/>
</dbReference>
<dbReference type="GO" id="GO:0032040">
    <property type="term" value="C:small-subunit processome"/>
    <property type="evidence" value="ECO:0007669"/>
    <property type="project" value="TreeGrafter"/>
</dbReference>
<dbReference type="InterPro" id="IPR052575">
    <property type="entry name" value="SSU_processome_comp_20"/>
</dbReference>
<evidence type="ECO:0000313" key="2">
    <source>
        <dbReference type="EMBL" id="CAL1546797.1"/>
    </source>
</evidence>
<feature type="domain" description="U3 small nucleolar RNA-associated protein 20 N-terminal" evidence="1">
    <location>
        <begin position="6"/>
        <end position="159"/>
    </location>
</feature>
<keyword evidence="3" id="KW-1185">Reference proteome</keyword>
<sequence>MMQYLTKPESFYRTIAQLFSTIERRESRVLLCKLFKVICENNEKYKTVSSLVEKLNSWDRRKAEEPDYLTRLEAFSQINSMISGADEPDVDILLPVVYNCCHFIYAIDDLSIRDNSTHCLLTIITKLASSTSQNASKVFNVVLEKTLVPQVKLGIRSKSEVVRHEFLAVLQSLVNNCPNHNMFTGLKDLCDKDPEADFFENIRHIQIHKRSRALRRLFKHLKDHQFRTEILMSYFNPLVHAFVLDSSYSSHANLQDAAIDLLGAICKQLPWQYYLQLLRFYLKLLPKKVELQKQIVRYVKR</sequence>
<dbReference type="Gene3D" id="1.25.10.10">
    <property type="entry name" value="Leucine-rich Repeat Variant"/>
    <property type="match status" value="1"/>
</dbReference>
<name>A0AAV2IIC5_LYMST</name>